<reference evidence="5" key="1">
    <citation type="submission" date="2020-08" db="EMBL/GenBank/DDBJ databases">
        <title>Genome public.</title>
        <authorList>
            <person name="Liu C."/>
            <person name="Sun Q."/>
        </authorList>
    </citation>
    <scope>NUCLEOTIDE SEQUENCE</scope>
    <source>
        <strain evidence="5">NSJ-32</strain>
    </source>
</reference>
<keyword evidence="6" id="KW-1185">Reference proteome</keyword>
<protein>
    <submittedName>
        <fullName evidence="5">Helix-turn-helix transcriptional regulator</fullName>
    </submittedName>
</protein>
<dbReference type="GO" id="GO:0003700">
    <property type="term" value="F:DNA-binding transcription factor activity"/>
    <property type="evidence" value="ECO:0007669"/>
    <property type="project" value="InterPro"/>
</dbReference>
<dbReference type="GO" id="GO:0043565">
    <property type="term" value="F:sequence-specific DNA binding"/>
    <property type="evidence" value="ECO:0007669"/>
    <property type="project" value="InterPro"/>
</dbReference>
<dbReference type="InterPro" id="IPR020449">
    <property type="entry name" value="Tscrpt_reg_AraC-type_HTH"/>
</dbReference>
<feature type="domain" description="HTH araC/xylS-type" evidence="4">
    <location>
        <begin position="188"/>
        <end position="286"/>
    </location>
</feature>
<dbReference type="SUPFAM" id="SSF46689">
    <property type="entry name" value="Homeodomain-like"/>
    <property type="match status" value="2"/>
</dbReference>
<dbReference type="PANTHER" id="PTHR47893:SF1">
    <property type="entry name" value="REGULATORY PROTEIN PCHR"/>
    <property type="match status" value="1"/>
</dbReference>
<evidence type="ECO:0000256" key="1">
    <source>
        <dbReference type="ARBA" id="ARBA00023015"/>
    </source>
</evidence>
<sequence length="296" mass="33427">MLNAMRSWTGWDCTALPADGAEVNMLNGIPPATELPISEESSILEVLFCRQGGFQLEMSNGRRLEVNAGQALFLPGRMEPFRCRFVQEPFQGILVQEDEHSALTSLCALWPSLGQSLPEKGLGCAVIKINLWCEALFIALDQLPEERHGYFCALKVLELLYLFHAGGAGIFQASAGSYYDRRQLQTVQKIHDYMLEHLDQQLTIRQMSQQFHISETFLKSCFRQMYGTPIHQYFLDRRMAKAAHLLCSTGQTVLQIAVAVGYGSVSQFGVAFKARYQMSPSQFRKEGRKMSISDYF</sequence>
<dbReference type="AlphaFoldDB" id="A0A926DTE3"/>
<dbReference type="InterPro" id="IPR018062">
    <property type="entry name" value="HTH_AraC-typ_CS"/>
</dbReference>
<dbReference type="Pfam" id="PF12833">
    <property type="entry name" value="HTH_18"/>
    <property type="match status" value="1"/>
</dbReference>
<dbReference type="PANTHER" id="PTHR47893">
    <property type="entry name" value="REGULATORY PROTEIN PCHR"/>
    <property type="match status" value="1"/>
</dbReference>
<evidence type="ECO:0000259" key="4">
    <source>
        <dbReference type="PROSITE" id="PS01124"/>
    </source>
</evidence>
<gene>
    <name evidence="5" type="ORF">H8730_07555</name>
</gene>
<keyword evidence="3" id="KW-0804">Transcription</keyword>
<keyword evidence="1" id="KW-0805">Transcription regulation</keyword>
<dbReference type="Proteomes" id="UP000657006">
    <property type="component" value="Unassembled WGS sequence"/>
</dbReference>
<dbReference type="PROSITE" id="PS01124">
    <property type="entry name" value="HTH_ARAC_FAMILY_2"/>
    <property type="match status" value="1"/>
</dbReference>
<evidence type="ECO:0000313" key="6">
    <source>
        <dbReference type="Proteomes" id="UP000657006"/>
    </source>
</evidence>
<evidence type="ECO:0000313" key="5">
    <source>
        <dbReference type="EMBL" id="MBC8543397.1"/>
    </source>
</evidence>
<dbReference type="PROSITE" id="PS00041">
    <property type="entry name" value="HTH_ARAC_FAMILY_1"/>
    <property type="match status" value="1"/>
</dbReference>
<name>A0A926DTE3_9FIRM</name>
<dbReference type="InterPro" id="IPR009057">
    <property type="entry name" value="Homeodomain-like_sf"/>
</dbReference>
<dbReference type="InterPro" id="IPR018060">
    <property type="entry name" value="HTH_AraC"/>
</dbReference>
<dbReference type="InterPro" id="IPR053142">
    <property type="entry name" value="PchR_regulatory_protein"/>
</dbReference>
<dbReference type="PRINTS" id="PR00032">
    <property type="entry name" value="HTHARAC"/>
</dbReference>
<dbReference type="RefSeq" id="WP_249289623.1">
    <property type="nucleotide sequence ID" value="NZ_JACRSQ010000009.1"/>
</dbReference>
<evidence type="ECO:0000256" key="2">
    <source>
        <dbReference type="ARBA" id="ARBA00023125"/>
    </source>
</evidence>
<proteinExistence type="predicted"/>
<dbReference type="Gene3D" id="1.10.10.60">
    <property type="entry name" value="Homeodomain-like"/>
    <property type="match status" value="2"/>
</dbReference>
<evidence type="ECO:0000256" key="3">
    <source>
        <dbReference type="ARBA" id="ARBA00023163"/>
    </source>
</evidence>
<accession>A0A926DTE3</accession>
<organism evidence="5 6">
    <name type="scientific">Bianquea renquensis</name>
    <dbReference type="NCBI Taxonomy" id="2763661"/>
    <lineage>
        <taxon>Bacteria</taxon>
        <taxon>Bacillati</taxon>
        <taxon>Bacillota</taxon>
        <taxon>Clostridia</taxon>
        <taxon>Eubacteriales</taxon>
        <taxon>Bianqueaceae</taxon>
        <taxon>Bianquea</taxon>
    </lineage>
</organism>
<comment type="caution">
    <text evidence="5">The sequence shown here is derived from an EMBL/GenBank/DDBJ whole genome shotgun (WGS) entry which is preliminary data.</text>
</comment>
<dbReference type="EMBL" id="JACRSQ010000009">
    <property type="protein sequence ID" value="MBC8543397.1"/>
    <property type="molecule type" value="Genomic_DNA"/>
</dbReference>
<keyword evidence="2" id="KW-0238">DNA-binding</keyword>
<dbReference type="SMART" id="SM00342">
    <property type="entry name" value="HTH_ARAC"/>
    <property type="match status" value="1"/>
</dbReference>